<reference evidence="2" key="1">
    <citation type="journal article" date="2019" name="PLoS Negl. Trop. Dis.">
        <title>Revisiting the worldwide diversity of Leptospira species in the environment.</title>
        <authorList>
            <person name="Vincent A.T."/>
            <person name="Schiettekatte O."/>
            <person name="Bourhy P."/>
            <person name="Veyrier F.J."/>
            <person name="Picardeau M."/>
        </authorList>
    </citation>
    <scope>NUCLEOTIDE SEQUENCE [LARGE SCALE GENOMIC DNA]</scope>
    <source>
        <strain evidence="2">SSS9</strain>
    </source>
</reference>
<evidence type="ECO:0000256" key="1">
    <source>
        <dbReference type="SAM" id="Phobius"/>
    </source>
</evidence>
<keyword evidence="1" id="KW-0812">Transmembrane</keyword>
<feature type="transmembrane region" description="Helical" evidence="1">
    <location>
        <begin position="46"/>
        <end position="66"/>
    </location>
</feature>
<organism evidence="2 3">
    <name type="scientific">Leptospira semungkisensis</name>
    <dbReference type="NCBI Taxonomy" id="2484985"/>
    <lineage>
        <taxon>Bacteria</taxon>
        <taxon>Pseudomonadati</taxon>
        <taxon>Spirochaetota</taxon>
        <taxon>Spirochaetia</taxon>
        <taxon>Leptospirales</taxon>
        <taxon>Leptospiraceae</taxon>
        <taxon>Leptospira</taxon>
    </lineage>
</organism>
<feature type="transmembrane region" description="Helical" evidence="1">
    <location>
        <begin position="97"/>
        <end position="124"/>
    </location>
</feature>
<proteinExistence type="predicted"/>
<feature type="transmembrane region" description="Helical" evidence="1">
    <location>
        <begin position="205"/>
        <end position="224"/>
    </location>
</feature>
<evidence type="ECO:0008006" key="4">
    <source>
        <dbReference type="Google" id="ProtNLM"/>
    </source>
</evidence>
<protein>
    <recommendedName>
        <fullName evidence="4">Yip1 domain-containing protein</fullName>
    </recommendedName>
</protein>
<evidence type="ECO:0000313" key="3">
    <source>
        <dbReference type="Proteomes" id="UP000297453"/>
    </source>
</evidence>
<feature type="transmembrane region" description="Helical" evidence="1">
    <location>
        <begin position="136"/>
        <end position="159"/>
    </location>
</feature>
<accession>A0A4R9FT59</accession>
<gene>
    <name evidence="2" type="ORF">EHO59_12905</name>
</gene>
<dbReference type="EMBL" id="RQEP01000018">
    <property type="protein sequence ID" value="TGK01117.1"/>
    <property type="molecule type" value="Genomic_DNA"/>
</dbReference>
<comment type="caution">
    <text evidence="2">The sequence shown here is derived from an EMBL/GenBank/DDBJ whole genome shotgun (WGS) entry which is preliminary data.</text>
</comment>
<keyword evidence="1" id="KW-1133">Transmembrane helix</keyword>
<dbReference type="AlphaFoldDB" id="A0A4R9FT59"/>
<keyword evidence="3" id="KW-1185">Reference proteome</keyword>
<feature type="transmembrane region" description="Helical" evidence="1">
    <location>
        <begin position="171"/>
        <end position="193"/>
    </location>
</feature>
<evidence type="ECO:0000313" key="2">
    <source>
        <dbReference type="EMBL" id="TGK01117.1"/>
    </source>
</evidence>
<dbReference type="Proteomes" id="UP000297453">
    <property type="component" value="Unassembled WGS sequence"/>
</dbReference>
<name>A0A4R9FT59_9LEPT</name>
<dbReference type="OrthoDB" id="329026at2"/>
<keyword evidence="1" id="KW-0472">Membrane</keyword>
<sequence>MKDRIIALLKDNIYTRAFFRNLNYQLHPEEIAKMSPQAFLKDSVRIFLLFLVTYVVCNFLLSFIHLDFLNRYAARMLELYTQKRISWSLYLMNTFPYSILFLAGFSVIFQVYVAIVSFASLWVLGESDRSFARMLGIAFSTGVYVLLSFFPILVLYSIAPRSIQHDVFQMTFYLGLNAAFFIIGSAAQSVFYIRMSRTLFSQTTGRAILTWLGPFLFFVIVFFASV</sequence>